<dbReference type="CDD" id="cd00085">
    <property type="entry name" value="HNHc"/>
    <property type="match status" value="1"/>
</dbReference>
<dbReference type="Proteomes" id="UP000603200">
    <property type="component" value="Unassembled WGS sequence"/>
</dbReference>
<evidence type="ECO:0000259" key="1">
    <source>
        <dbReference type="SMART" id="SM00507"/>
    </source>
</evidence>
<name>A0ABQ4A2V0_9ACTN</name>
<evidence type="ECO:0000313" key="2">
    <source>
        <dbReference type="EMBL" id="GIE25176.1"/>
    </source>
</evidence>
<keyword evidence="3" id="KW-1185">Reference proteome</keyword>
<dbReference type="SMART" id="SM00507">
    <property type="entry name" value="HNHc"/>
    <property type="match status" value="1"/>
</dbReference>
<comment type="caution">
    <text evidence="2">The sequence shown here is derived from an EMBL/GenBank/DDBJ whole genome shotgun (WGS) entry which is preliminary data.</text>
</comment>
<dbReference type="InterPro" id="IPR009057">
    <property type="entry name" value="Homeodomain-like_sf"/>
</dbReference>
<gene>
    <name evidence="2" type="ORF">Ahu01nite_082780</name>
</gene>
<dbReference type="RefSeq" id="WP_203842137.1">
    <property type="nucleotide sequence ID" value="NZ_BAAATV010000020.1"/>
</dbReference>
<accession>A0ABQ4A2V0</accession>
<dbReference type="InterPro" id="IPR003615">
    <property type="entry name" value="HNH_nuc"/>
</dbReference>
<protein>
    <recommendedName>
        <fullName evidence="1">HNH nuclease domain-containing protein</fullName>
    </recommendedName>
</protein>
<dbReference type="SUPFAM" id="SSF46689">
    <property type="entry name" value="Homeodomain-like"/>
    <property type="match status" value="1"/>
</dbReference>
<evidence type="ECO:0000313" key="3">
    <source>
        <dbReference type="Proteomes" id="UP000603200"/>
    </source>
</evidence>
<dbReference type="EMBL" id="BOMN01000116">
    <property type="protein sequence ID" value="GIE25176.1"/>
    <property type="molecule type" value="Genomic_DNA"/>
</dbReference>
<proteinExistence type="predicted"/>
<organism evidence="2 3">
    <name type="scientific">Winogradskya humida</name>
    <dbReference type="NCBI Taxonomy" id="113566"/>
    <lineage>
        <taxon>Bacteria</taxon>
        <taxon>Bacillati</taxon>
        <taxon>Actinomycetota</taxon>
        <taxon>Actinomycetes</taxon>
        <taxon>Micromonosporales</taxon>
        <taxon>Micromonosporaceae</taxon>
        <taxon>Winogradskya</taxon>
    </lineage>
</organism>
<feature type="domain" description="HNH nuclease" evidence="1">
    <location>
        <begin position="89"/>
        <end position="145"/>
    </location>
</feature>
<sequence>MAKARYTLEILIEAVTASTSIAGVMRHLGLPQNGGSHAHLRKRIDQLGIDTSHFLGQAHARGQQPGNRRRPEEVMVMRSMTAKREVPRILRRALIESGRLYQCTECGIEPTWNGRPLTLQVDHIDGCPWDCRPENLRFLCPNCHSQTDTFAGRHRLRATSARDPMVAVDSAGDPVRAAPLEPLDAAGRQEVVERVMNGELRPYEAAHKLGCSRHFVYKLVARLRERGSLSTAANRRLPVPKKGRTAIVAFALDHPELGAGRIAAEFNQRTADPIDVTPVMVARILTSVGLATRIDREAAKLRSLSTQPTIIQKMARPESMAISDRP</sequence>
<reference evidence="2 3" key="1">
    <citation type="submission" date="2021-01" db="EMBL/GenBank/DDBJ databases">
        <title>Whole genome shotgun sequence of Actinoplanes humidus NBRC 14915.</title>
        <authorList>
            <person name="Komaki H."/>
            <person name="Tamura T."/>
        </authorList>
    </citation>
    <scope>NUCLEOTIDE SEQUENCE [LARGE SCALE GENOMIC DNA]</scope>
    <source>
        <strain evidence="2 3">NBRC 14915</strain>
    </source>
</reference>
<dbReference type="Pfam" id="PF13392">
    <property type="entry name" value="HNH_3"/>
    <property type="match status" value="1"/>
</dbReference>